<evidence type="ECO:0000313" key="2">
    <source>
        <dbReference type="Proteomes" id="UP000887574"/>
    </source>
</evidence>
<keyword evidence="1" id="KW-1133">Transmembrane helix</keyword>
<accession>A0A915CRW7</accession>
<feature type="transmembrane region" description="Helical" evidence="1">
    <location>
        <begin position="106"/>
        <end position="127"/>
    </location>
</feature>
<name>A0A915CRW7_9BILA</name>
<dbReference type="Proteomes" id="UP000887574">
    <property type="component" value="Unplaced"/>
</dbReference>
<organism evidence="2 3">
    <name type="scientific">Ditylenchus dipsaci</name>
    <dbReference type="NCBI Taxonomy" id="166011"/>
    <lineage>
        <taxon>Eukaryota</taxon>
        <taxon>Metazoa</taxon>
        <taxon>Ecdysozoa</taxon>
        <taxon>Nematoda</taxon>
        <taxon>Chromadorea</taxon>
        <taxon>Rhabditida</taxon>
        <taxon>Tylenchina</taxon>
        <taxon>Tylenchomorpha</taxon>
        <taxon>Sphaerularioidea</taxon>
        <taxon>Anguinidae</taxon>
        <taxon>Anguininae</taxon>
        <taxon>Ditylenchus</taxon>
    </lineage>
</organism>
<dbReference type="WBParaSite" id="jg11825">
    <property type="protein sequence ID" value="jg11825"/>
    <property type="gene ID" value="jg11825"/>
</dbReference>
<reference evidence="3" key="1">
    <citation type="submission" date="2022-11" db="UniProtKB">
        <authorList>
            <consortium name="WormBaseParasite"/>
        </authorList>
    </citation>
    <scope>IDENTIFICATION</scope>
</reference>
<feature type="transmembrane region" description="Helical" evidence="1">
    <location>
        <begin position="56"/>
        <end position="74"/>
    </location>
</feature>
<proteinExistence type="predicted"/>
<keyword evidence="2" id="KW-1185">Reference proteome</keyword>
<protein>
    <submittedName>
        <fullName evidence="3">Uncharacterized protein</fullName>
    </submittedName>
</protein>
<keyword evidence="1" id="KW-0812">Transmembrane</keyword>
<evidence type="ECO:0000256" key="1">
    <source>
        <dbReference type="SAM" id="Phobius"/>
    </source>
</evidence>
<sequence length="149" mass="17100">MFFGISMWCMGWNLVAVFVAPQSCWQFLPALFLGLMISISGCHTHRISSSRRYKNLFSFIPFCFVYIMSGLSIMQKSVASALESITYSDDLAEFTYNGKPETFMSIGNFMLMCFVCYCNVFALKLILERLGSWFDEFDKSDKKLAEVLE</sequence>
<evidence type="ECO:0000313" key="3">
    <source>
        <dbReference type="WBParaSite" id="jg11825"/>
    </source>
</evidence>
<dbReference type="AlphaFoldDB" id="A0A915CRW7"/>
<feature type="transmembrane region" description="Helical" evidence="1">
    <location>
        <begin position="12"/>
        <end position="35"/>
    </location>
</feature>
<keyword evidence="1" id="KW-0472">Membrane</keyword>